<dbReference type="AlphaFoldDB" id="A0AAD4TKB7"/>
<reference evidence="2" key="1">
    <citation type="submission" date="2022-04" db="EMBL/GenBank/DDBJ databases">
        <title>A functionally conserved STORR gene fusion in Papaver species that diverged 16.8 million years ago.</title>
        <authorList>
            <person name="Catania T."/>
        </authorList>
    </citation>
    <scope>NUCLEOTIDE SEQUENCE</scope>
    <source>
        <strain evidence="2">S-188037</strain>
    </source>
</reference>
<name>A0AAD4TKB7_9MAGN</name>
<accession>A0AAD4TKB7</accession>
<dbReference type="EMBL" id="JAJJMB010000948">
    <property type="protein sequence ID" value="KAI3960180.1"/>
    <property type="molecule type" value="Genomic_DNA"/>
</dbReference>
<protein>
    <submittedName>
        <fullName evidence="2">Uncharacterized protein</fullName>
    </submittedName>
</protein>
<proteinExistence type="predicted"/>
<feature type="region of interest" description="Disordered" evidence="1">
    <location>
        <begin position="1"/>
        <end position="26"/>
    </location>
</feature>
<comment type="caution">
    <text evidence="2">The sequence shown here is derived from an EMBL/GenBank/DDBJ whole genome shotgun (WGS) entry which is preliminary data.</text>
</comment>
<evidence type="ECO:0000256" key="1">
    <source>
        <dbReference type="SAM" id="MobiDB-lite"/>
    </source>
</evidence>
<sequence length="110" mass="12458">MDNLSLGKMENMPLLEPNSKPPITPKGPYDARATFICSIRISAKQFKISIASRVNISSRKQMSVIVPTNEPISFAVGHKTFMYCLWAMIPGKEIHRIGWPNRCVHRYSPL</sequence>
<evidence type="ECO:0000313" key="2">
    <source>
        <dbReference type="EMBL" id="KAI3960180.1"/>
    </source>
</evidence>
<dbReference type="Proteomes" id="UP001202328">
    <property type="component" value="Unassembled WGS sequence"/>
</dbReference>
<organism evidence="2 3">
    <name type="scientific">Papaver atlanticum</name>
    <dbReference type="NCBI Taxonomy" id="357466"/>
    <lineage>
        <taxon>Eukaryota</taxon>
        <taxon>Viridiplantae</taxon>
        <taxon>Streptophyta</taxon>
        <taxon>Embryophyta</taxon>
        <taxon>Tracheophyta</taxon>
        <taxon>Spermatophyta</taxon>
        <taxon>Magnoliopsida</taxon>
        <taxon>Ranunculales</taxon>
        <taxon>Papaveraceae</taxon>
        <taxon>Papaveroideae</taxon>
        <taxon>Papaver</taxon>
    </lineage>
</organism>
<gene>
    <name evidence="2" type="ORF">MKW98_016904</name>
</gene>
<evidence type="ECO:0000313" key="3">
    <source>
        <dbReference type="Proteomes" id="UP001202328"/>
    </source>
</evidence>
<keyword evidence="3" id="KW-1185">Reference proteome</keyword>